<organism evidence="5 6">
    <name type="scientific">Methylocystis heyeri</name>
    <dbReference type="NCBI Taxonomy" id="391905"/>
    <lineage>
        <taxon>Bacteria</taxon>
        <taxon>Pseudomonadati</taxon>
        <taxon>Pseudomonadota</taxon>
        <taxon>Alphaproteobacteria</taxon>
        <taxon>Hyphomicrobiales</taxon>
        <taxon>Methylocystaceae</taxon>
        <taxon>Methylocystis</taxon>
    </lineage>
</organism>
<dbReference type="Gene3D" id="3.20.20.60">
    <property type="entry name" value="Phosphoenolpyruvate-binding domains"/>
    <property type="match status" value="1"/>
</dbReference>
<protein>
    <submittedName>
        <fullName evidence="5">Aldolase</fullName>
    </submittedName>
</protein>
<evidence type="ECO:0000313" key="6">
    <source>
        <dbReference type="Proteomes" id="UP000309061"/>
    </source>
</evidence>
<evidence type="ECO:0000256" key="3">
    <source>
        <dbReference type="ARBA" id="ARBA00022842"/>
    </source>
</evidence>
<evidence type="ECO:0000313" key="5">
    <source>
        <dbReference type="EMBL" id="QGM47517.1"/>
    </source>
</evidence>
<dbReference type="OrthoDB" id="9800547at2"/>
<evidence type="ECO:0000256" key="2">
    <source>
        <dbReference type="ARBA" id="ARBA00022723"/>
    </source>
</evidence>
<keyword evidence="3" id="KW-0460">Magnesium</keyword>
<reference evidence="5 6" key="1">
    <citation type="submission" date="2019-11" db="EMBL/GenBank/DDBJ databases">
        <title>The genome sequence of Methylocystis heyeri.</title>
        <authorList>
            <person name="Oshkin I.Y."/>
            <person name="Miroshnikov K."/>
            <person name="Dedysh S.N."/>
        </authorList>
    </citation>
    <scope>NUCLEOTIDE SEQUENCE [LARGE SCALE GENOMIC DNA]</scope>
    <source>
        <strain evidence="5 6">H2</strain>
    </source>
</reference>
<dbReference type="EMBL" id="CP046052">
    <property type="protein sequence ID" value="QGM47517.1"/>
    <property type="molecule type" value="Genomic_DNA"/>
</dbReference>
<evidence type="ECO:0000256" key="4">
    <source>
        <dbReference type="SAM" id="MobiDB-lite"/>
    </source>
</evidence>
<dbReference type="InterPro" id="IPR040442">
    <property type="entry name" value="Pyrv_kinase-like_dom_sf"/>
</dbReference>
<dbReference type="PANTHER" id="PTHR32308">
    <property type="entry name" value="LYASE BETA SUBUNIT, PUTATIVE (AFU_ORTHOLOGUE AFUA_4G13030)-RELATED"/>
    <property type="match status" value="1"/>
</dbReference>
<accession>A0A6B8KIL2</accession>
<feature type="region of interest" description="Disordered" evidence="4">
    <location>
        <begin position="232"/>
        <end position="271"/>
    </location>
</feature>
<comment type="cofactor">
    <cofactor evidence="1">
        <name>Mg(2+)</name>
        <dbReference type="ChEBI" id="CHEBI:18420"/>
    </cofactor>
</comment>
<feature type="region of interest" description="Disordered" evidence="4">
    <location>
        <begin position="1"/>
        <end position="20"/>
    </location>
</feature>
<keyword evidence="6" id="KW-1185">Reference proteome</keyword>
<dbReference type="InterPro" id="IPR015813">
    <property type="entry name" value="Pyrv/PenolPyrv_kinase-like_dom"/>
</dbReference>
<keyword evidence="2" id="KW-0479">Metal-binding</keyword>
<dbReference type="PANTHER" id="PTHR32308:SF0">
    <property type="entry name" value="HPCH_HPAI ALDOLASE_CITRATE LYASE DOMAIN-CONTAINING PROTEIN"/>
    <property type="match status" value="1"/>
</dbReference>
<gene>
    <name evidence="5" type="ORF">H2LOC_018510</name>
</gene>
<dbReference type="Proteomes" id="UP000309061">
    <property type="component" value="Chromosome"/>
</dbReference>
<dbReference type="KEGG" id="mhey:H2LOC_018510"/>
<sequence length="271" mass="27810">MVNSRLMGRSPSREGEADEDDLRSCLILPEDPLPQAQEILSGGADAVMLDLRAADAAAWRNAISFLRLARSAKRRPATYVRPGPLDGGGFDAALSRLGGAPPDGIFLDSAEGAAGVQRLGAKLAVFEAENGLADGATAIAAIAAQSPAAVFLLGGYAGCSRRLEVLAFDPSALARALAVDPASPPVATARSLTILAAAAAGVPAIEIFCEGGDHEAGRERLLAARRDGFTGAATRRPKDIPIINETFGPAPPADPSTNRPNPGHSLPHDAS</sequence>
<dbReference type="GO" id="GO:0006107">
    <property type="term" value="P:oxaloacetate metabolic process"/>
    <property type="evidence" value="ECO:0007669"/>
    <property type="project" value="TreeGrafter"/>
</dbReference>
<evidence type="ECO:0000256" key="1">
    <source>
        <dbReference type="ARBA" id="ARBA00001946"/>
    </source>
</evidence>
<dbReference type="GO" id="GO:0000287">
    <property type="term" value="F:magnesium ion binding"/>
    <property type="evidence" value="ECO:0007669"/>
    <property type="project" value="TreeGrafter"/>
</dbReference>
<name>A0A6B8KIL2_9HYPH</name>
<dbReference type="AlphaFoldDB" id="A0A6B8KIL2"/>
<dbReference type="SUPFAM" id="SSF51621">
    <property type="entry name" value="Phosphoenolpyruvate/pyruvate domain"/>
    <property type="match status" value="1"/>
</dbReference>
<dbReference type="GO" id="GO:0003824">
    <property type="term" value="F:catalytic activity"/>
    <property type="evidence" value="ECO:0007669"/>
    <property type="project" value="InterPro"/>
</dbReference>
<proteinExistence type="predicted"/>